<evidence type="ECO:0000256" key="5">
    <source>
        <dbReference type="ARBA" id="ARBA00023136"/>
    </source>
</evidence>
<dbReference type="InterPro" id="IPR020846">
    <property type="entry name" value="MFS_dom"/>
</dbReference>
<dbReference type="PROSITE" id="PS50850">
    <property type="entry name" value="MFS"/>
    <property type="match status" value="1"/>
</dbReference>
<gene>
    <name evidence="8" type="ORF">OE105_04155</name>
</gene>
<feature type="transmembrane region" description="Helical" evidence="6">
    <location>
        <begin position="316"/>
        <end position="338"/>
    </location>
</feature>
<dbReference type="CDD" id="cd17325">
    <property type="entry name" value="MFS_MdtG_SLC18_like"/>
    <property type="match status" value="1"/>
</dbReference>
<evidence type="ECO:0000256" key="3">
    <source>
        <dbReference type="ARBA" id="ARBA00022692"/>
    </source>
</evidence>
<dbReference type="InterPro" id="IPR036259">
    <property type="entry name" value="MFS_trans_sf"/>
</dbReference>
<dbReference type="KEGG" id="fhl:OE105_04155"/>
<feature type="transmembrane region" description="Helical" evidence="6">
    <location>
        <begin position="223"/>
        <end position="243"/>
    </location>
</feature>
<sequence length="370" mass="40130">MDFFAQLPIMSTYALHLGASYMLSGLIVGAYSFSNMFSNIVSGQFVDRLGPKKVLTFGFLLNGMILILYSVVHTPTMLLWTRLAHGISAGLLVPAAFTFISIMNQGNKKGKAMALSGAAVGIAAIVGPAFGGAVTKLIGAEWVFRIIGIGMIVSSLFSSFILPNRKKERLTNARSNVFQDYIILFKKRGLVFAYVGALSLMFSQGILAYMLPIKVENLHLGSHISGMLMSVFGIVAILLFLLPTNKIFDRYKNEYLMIFGMALIALAQISLSFASNLNLLFFIMGCYGAGFAMLFPSISALISLHSASDERGKAYGLFYGFFSLGSFAGSSLTGAFSMTPAEGFRTAAFLLLVVSISIILFLKRKSQEKI</sequence>
<evidence type="ECO:0000256" key="2">
    <source>
        <dbReference type="ARBA" id="ARBA00022448"/>
    </source>
</evidence>
<evidence type="ECO:0000259" key="7">
    <source>
        <dbReference type="PROSITE" id="PS50850"/>
    </source>
</evidence>
<keyword evidence="5 6" id="KW-0472">Membrane</keyword>
<feature type="domain" description="Major facilitator superfamily (MFS) profile" evidence="7">
    <location>
        <begin position="1"/>
        <end position="366"/>
    </location>
</feature>
<dbReference type="Proteomes" id="UP001164726">
    <property type="component" value="Chromosome"/>
</dbReference>
<comment type="subcellular location">
    <subcellularLocation>
        <location evidence="1">Cell membrane</location>
        <topology evidence="1">Multi-pass membrane protein</topology>
    </subcellularLocation>
</comment>
<feature type="transmembrane region" description="Helical" evidence="6">
    <location>
        <begin position="191"/>
        <end position="211"/>
    </location>
</feature>
<feature type="transmembrane region" description="Helical" evidence="6">
    <location>
        <begin position="344"/>
        <end position="362"/>
    </location>
</feature>
<evidence type="ECO:0000256" key="1">
    <source>
        <dbReference type="ARBA" id="ARBA00004651"/>
    </source>
</evidence>
<dbReference type="InterPro" id="IPR011701">
    <property type="entry name" value="MFS"/>
</dbReference>
<keyword evidence="4 6" id="KW-1133">Transmembrane helix</keyword>
<evidence type="ECO:0000256" key="6">
    <source>
        <dbReference type="SAM" id="Phobius"/>
    </source>
</evidence>
<dbReference type="GO" id="GO:0005886">
    <property type="term" value="C:plasma membrane"/>
    <property type="evidence" value="ECO:0007669"/>
    <property type="project" value="UniProtKB-SubCell"/>
</dbReference>
<dbReference type="GO" id="GO:0022857">
    <property type="term" value="F:transmembrane transporter activity"/>
    <property type="evidence" value="ECO:0007669"/>
    <property type="project" value="InterPro"/>
</dbReference>
<reference evidence="8" key="1">
    <citation type="submission" date="2022-09" db="EMBL/GenBank/DDBJ databases">
        <title>Complete Genomes of Fervidibacillus albus and Fervidibacillus halotolerans isolated from tidal flat sediments.</title>
        <authorList>
            <person name="Kwon K.K."/>
            <person name="Yang S.-H."/>
            <person name="Park M.J."/>
            <person name="Oh H.-M."/>
        </authorList>
    </citation>
    <scope>NUCLEOTIDE SEQUENCE</scope>
    <source>
        <strain evidence="8">MEBiC13594</strain>
    </source>
</reference>
<dbReference type="PANTHER" id="PTHR23506">
    <property type="entry name" value="GH10249P"/>
    <property type="match status" value="1"/>
</dbReference>
<dbReference type="EMBL" id="CP106877">
    <property type="protein sequence ID" value="WAA13880.1"/>
    <property type="molecule type" value="Genomic_DNA"/>
</dbReference>
<proteinExistence type="predicted"/>
<keyword evidence="2" id="KW-0813">Transport</keyword>
<dbReference type="InterPro" id="IPR050930">
    <property type="entry name" value="MFS_Vesicular_Transporter"/>
</dbReference>
<keyword evidence="9" id="KW-1185">Reference proteome</keyword>
<evidence type="ECO:0000313" key="8">
    <source>
        <dbReference type="EMBL" id="WAA13880.1"/>
    </source>
</evidence>
<keyword evidence="3 6" id="KW-0812">Transmembrane</keyword>
<feature type="transmembrane region" description="Helical" evidence="6">
    <location>
        <begin position="255"/>
        <end position="274"/>
    </location>
</feature>
<dbReference type="Pfam" id="PF07690">
    <property type="entry name" value="MFS_1"/>
    <property type="match status" value="2"/>
</dbReference>
<feature type="transmembrane region" description="Helical" evidence="6">
    <location>
        <begin position="78"/>
        <end position="100"/>
    </location>
</feature>
<name>A0A9E8M2H7_9BACI</name>
<feature type="transmembrane region" description="Helical" evidence="6">
    <location>
        <begin position="54"/>
        <end position="72"/>
    </location>
</feature>
<dbReference type="Gene3D" id="1.20.1250.20">
    <property type="entry name" value="MFS general substrate transporter like domains"/>
    <property type="match status" value="1"/>
</dbReference>
<accession>A0A9E8M2H7</accession>
<dbReference type="AlphaFoldDB" id="A0A9E8M2H7"/>
<protein>
    <submittedName>
        <fullName evidence="8">MFS transporter</fullName>
    </submittedName>
</protein>
<dbReference type="PANTHER" id="PTHR23506:SF23">
    <property type="entry name" value="GH10249P"/>
    <property type="match status" value="1"/>
</dbReference>
<feature type="transmembrane region" description="Helical" evidence="6">
    <location>
        <begin position="12"/>
        <end position="33"/>
    </location>
</feature>
<feature type="transmembrane region" description="Helical" evidence="6">
    <location>
        <begin position="142"/>
        <end position="162"/>
    </location>
</feature>
<evidence type="ECO:0000256" key="4">
    <source>
        <dbReference type="ARBA" id="ARBA00022989"/>
    </source>
</evidence>
<dbReference type="SUPFAM" id="SSF103473">
    <property type="entry name" value="MFS general substrate transporter"/>
    <property type="match status" value="1"/>
</dbReference>
<organism evidence="8 9">
    <name type="scientific">Fervidibacillus halotolerans</name>
    <dbReference type="NCBI Taxonomy" id="2980027"/>
    <lineage>
        <taxon>Bacteria</taxon>
        <taxon>Bacillati</taxon>
        <taxon>Bacillota</taxon>
        <taxon>Bacilli</taxon>
        <taxon>Bacillales</taxon>
        <taxon>Bacillaceae</taxon>
        <taxon>Fervidibacillus</taxon>
    </lineage>
</organism>
<feature type="transmembrane region" description="Helical" evidence="6">
    <location>
        <begin position="280"/>
        <end position="304"/>
    </location>
</feature>
<evidence type="ECO:0000313" key="9">
    <source>
        <dbReference type="Proteomes" id="UP001164726"/>
    </source>
</evidence>
<feature type="transmembrane region" description="Helical" evidence="6">
    <location>
        <begin position="112"/>
        <end position="130"/>
    </location>
</feature>